<dbReference type="Gene3D" id="3.40.50.720">
    <property type="entry name" value="NAD(P)-binding Rossmann-like Domain"/>
    <property type="match status" value="1"/>
</dbReference>
<organism evidence="3">
    <name type="scientific">marine sediment metagenome</name>
    <dbReference type="NCBI Taxonomy" id="412755"/>
    <lineage>
        <taxon>unclassified sequences</taxon>
        <taxon>metagenomes</taxon>
        <taxon>ecological metagenomes</taxon>
    </lineage>
</organism>
<dbReference type="Gene3D" id="3.90.25.10">
    <property type="entry name" value="UDP-galactose 4-epimerase, domain 1"/>
    <property type="match status" value="1"/>
</dbReference>
<comment type="similarity">
    <text evidence="1">Belongs to the NAD(P)-dependent epimerase/dehydratase family.</text>
</comment>
<dbReference type="AlphaFoldDB" id="A0A0F9NPT8"/>
<dbReference type="PANTHER" id="PTHR43725">
    <property type="entry name" value="UDP-GLUCOSE 4-EPIMERASE"/>
    <property type="match status" value="1"/>
</dbReference>
<dbReference type="Pfam" id="PF01370">
    <property type="entry name" value="Epimerase"/>
    <property type="match status" value="1"/>
</dbReference>
<reference evidence="3" key="1">
    <citation type="journal article" date="2015" name="Nature">
        <title>Complex archaea that bridge the gap between prokaryotes and eukaryotes.</title>
        <authorList>
            <person name="Spang A."/>
            <person name="Saw J.H."/>
            <person name="Jorgensen S.L."/>
            <person name="Zaremba-Niedzwiedzka K."/>
            <person name="Martijn J."/>
            <person name="Lind A.E."/>
            <person name="van Eijk R."/>
            <person name="Schleper C."/>
            <person name="Guy L."/>
            <person name="Ettema T.J."/>
        </authorList>
    </citation>
    <scope>NUCLEOTIDE SEQUENCE</scope>
</reference>
<dbReference type="PANTHER" id="PTHR43725:SF53">
    <property type="entry name" value="UDP-ARABINOSE 4-EPIMERASE 1"/>
    <property type="match status" value="1"/>
</dbReference>
<accession>A0A0F9NPT8</accession>
<dbReference type="SUPFAM" id="SSF51735">
    <property type="entry name" value="NAD(P)-binding Rossmann-fold domains"/>
    <property type="match status" value="1"/>
</dbReference>
<dbReference type="InterPro" id="IPR001509">
    <property type="entry name" value="Epimerase_deHydtase"/>
</dbReference>
<evidence type="ECO:0000313" key="3">
    <source>
        <dbReference type="EMBL" id="KKN19949.1"/>
    </source>
</evidence>
<sequence>MLKVKCEFKLNKKVLILGGFGFIGTNLTEELIKRGNYEIIIFEAENSVIQNPELLNQTEIYYGDFNNDEDFEIIFKENKISLVIHLINTTIPSSSNKDIIFDIKSNLINTINLLNIMVKYNSKNIIFLSSGGTVYGHSKNMNKKKESDSKNPTCSYGIVKLAIEKYLYLFKQFYGLNYLILRLSNPFGEYHKNQKQGLINVILKKALNGEPVEIWGDGTVIRDFLYVKDLVEIIVDLIEKKIQNEIINIGSGKGYSINNIIEIIQKQIGIFQLKYQDARKVDILHLVLDTDKLEKYTDLNLTSIEEGIKRTVKWLRTL</sequence>
<dbReference type="EMBL" id="LAZR01003287">
    <property type="protein sequence ID" value="KKN19949.1"/>
    <property type="molecule type" value="Genomic_DNA"/>
</dbReference>
<evidence type="ECO:0000259" key="2">
    <source>
        <dbReference type="Pfam" id="PF01370"/>
    </source>
</evidence>
<name>A0A0F9NPT8_9ZZZZ</name>
<proteinExistence type="inferred from homology"/>
<comment type="caution">
    <text evidence="3">The sequence shown here is derived from an EMBL/GenBank/DDBJ whole genome shotgun (WGS) entry which is preliminary data.</text>
</comment>
<protein>
    <recommendedName>
        <fullName evidence="2">NAD-dependent epimerase/dehydratase domain-containing protein</fullName>
    </recommendedName>
</protein>
<dbReference type="InterPro" id="IPR036291">
    <property type="entry name" value="NAD(P)-bd_dom_sf"/>
</dbReference>
<gene>
    <name evidence="3" type="ORF">LCGC14_0940570</name>
</gene>
<feature type="domain" description="NAD-dependent epimerase/dehydratase" evidence="2">
    <location>
        <begin position="14"/>
        <end position="250"/>
    </location>
</feature>
<evidence type="ECO:0000256" key="1">
    <source>
        <dbReference type="ARBA" id="ARBA00007637"/>
    </source>
</evidence>